<evidence type="ECO:0000313" key="2">
    <source>
        <dbReference type="Proteomes" id="UP001162030"/>
    </source>
</evidence>
<reference evidence="1 2" key="1">
    <citation type="submission" date="2023-03" db="EMBL/GenBank/DDBJ databases">
        <authorList>
            <person name="Pearce D."/>
        </authorList>
    </citation>
    <scope>NUCLEOTIDE SEQUENCE [LARGE SCALE GENOMIC DNA]</scope>
    <source>
        <strain evidence="1">Msz</strain>
    </source>
</reference>
<protein>
    <submittedName>
        <fullName evidence="1">Uncharacterized protein</fullName>
    </submittedName>
</protein>
<dbReference type="Proteomes" id="UP001162030">
    <property type="component" value="Chromosome"/>
</dbReference>
<evidence type="ECO:0000313" key="1">
    <source>
        <dbReference type="EMBL" id="CAI8809912.1"/>
    </source>
</evidence>
<accession>A0ABM9I0N0</accession>
<dbReference type="EMBL" id="OX458333">
    <property type="protein sequence ID" value="CAI8809912.1"/>
    <property type="molecule type" value="Genomic_DNA"/>
</dbReference>
<sequence>MQNFKLFDRGSFEFHALRNPIAAIDGSGNTLLFRTIVKSVFSSARVSGFCQYFC</sequence>
<proteinExistence type="predicted"/>
<keyword evidence="2" id="KW-1185">Reference proteome</keyword>
<gene>
    <name evidence="1" type="ORF">MSZNOR_1758</name>
</gene>
<name>A0ABM9I0N0_9GAMM</name>
<organism evidence="1 2">
    <name type="scientific">Methylocaldum szegediense</name>
    <dbReference type="NCBI Taxonomy" id="73780"/>
    <lineage>
        <taxon>Bacteria</taxon>
        <taxon>Pseudomonadati</taxon>
        <taxon>Pseudomonadota</taxon>
        <taxon>Gammaproteobacteria</taxon>
        <taxon>Methylococcales</taxon>
        <taxon>Methylococcaceae</taxon>
        <taxon>Methylocaldum</taxon>
    </lineage>
</organism>